<protein>
    <submittedName>
        <fullName evidence="1">Glycosyl transferase</fullName>
    </submittedName>
</protein>
<sequence>MIGTRLSKGQGLGNQLFCYVTARCIAERRGLPFSVLGGETLANNIHSQCGLYFMDLDLGEPAREEDFTGGVYQEREDRLYTGSSRHDMTHGCYVTGTDAKMFDVPDNTLLMGNMQAEDYFYEYRDRIRQWLAVKPEYDCREFSRDHLCVLHLRCSDYMDFPELFLRKKYWIDGMKQMKRIDPQMEFMIITNEVKEAQKILPGIPAYNFDLAKDYSILKNARYLLLANSSFAYFPALCSETAAYILAPKYWARHNVSDGYWASEQNIYEGWHYMDRRGRVFTAQECREELERYKKASPKYARLNCPPTPAQKRRWKVRTGLRQGAYRALRLYRGGKRKLRAYLTGAK</sequence>
<dbReference type="AlphaFoldDB" id="A0A9D2SCV8"/>
<dbReference type="GO" id="GO:0016740">
    <property type="term" value="F:transferase activity"/>
    <property type="evidence" value="ECO:0007669"/>
    <property type="project" value="UniProtKB-KW"/>
</dbReference>
<reference evidence="1" key="2">
    <citation type="submission" date="2021-04" db="EMBL/GenBank/DDBJ databases">
        <authorList>
            <person name="Gilroy R."/>
        </authorList>
    </citation>
    <scope>NUCLEOTIDE SEQUENCE</scope>
    <source>
        <strain evidence="1">USAMLcec3-2134</strain>
    </source>
</reference>
<dbReference type="Proteomes" id="UP000886883">
    <property type="component" value="Unassembled WGS sequence"/>
</dbReference>
<gene>
    <name evidence="1" type="ORF">H9763_06550</name>
</gene>
<reference evidence="1" key="1">
    <citation type="journal article" date="2021" name="PeerJ">
        <title>Extensive microbial diversity within the chicken gut microbiome revealed by metagenomics and culture.</title>
        <authorList>
            <person name="Gilroy R."/>
            <person name="Ravi A."/>
            <person name="Getino M."/>
            <person name="Pursley I."/>
            <person name="Horton D.L."/>
            <person name="Alikhan N.F."/>
            <person name="Baker D."/>
            <person name="Gharbi K."/>
            <person name="Hall N."/>
            <person name="Watson M."/>
            <person name="Adriaenssens E.M."/>
            <person name="Foster-Nyarko E."/>
            <person name="Jarju S."/>
            <person name="Secka A."/>
            <person name="Antonio M."/>
            <person name="Oren A."/>
            <person name="Chaudhuri R.R."/>
            <person name="La Ragione R."/>
            <person name="Hildebrand F."/>
            <person name="Pallen M.J."/>
        </authorList>
    </citation>
    <scope>NUCLEOTIDE SEQUENCE</scope>
    <source>
        <strain evidence="1">USAMLcec3-2134</strain>
    </source>
</reference>
<evidence type="ECO:0000313" key="2">
    <source>
        <dbReference type="Proteomes" id="UP000886883"/>
    </source>
</evidence>
<accession>A0A9D2SCV8</accession>
<proteinExistence type="predicted"/>
<comment type="caution">
    <text evidence="1">The sequence shown here is derived from an EMBL/GenBank/DDBJ whole genome shotgun (WGS) entry which is preliminary data.</text>
</comment>
<dbReference type="EMBL" id="DWXE01000022">
    <property type="protein sequence ID" value="HJB91114.1"/>
    <property type="molecule type" value="Genomic_DNA"/>
</dbReference>
<name>A0A9D2SCV8_9FIRM</name>
<evidence type="ECO:0000313" key="1">
    <source>
        <dbReference type="EMBL" id="HJB91114.1"/>
    </source>
</evidence>
<keyword evidence="1" id="KW-0808">Transferase</keyword>
<organism evidence="1 2">
    <name type="scientific">Candidatus Eisenbergiella merdigallinarum</name>
    <dbReference type="NCBI Taxonomy" id="2838552"/>
    <lineage>
        <taxon>Bacteria</taxon>
        <taxon>Bacillati</taxon>
        <taxon>Bacillota</taxon>
        <taxon>Clostridia</taxon>
        <taxon>Lachnospirales</taxon>
        <taxon>Lachnospiraceae</taxon>
        <taxon>Eisenbergiella</taxon>
    </lineage>
</organism>